<keyword evidence="2" id="KW-1185">Reference proteome</keyword>
<name>A0A495VG53_9GAMM</name>
<protein>
    <submittedName>
        <fullName evidence="1">Homeodomain-containing protein</fullName>
    </submittedName>
</protein>
<accession>A0A495VG53</accession>
<keyword evidence="1" id="KW-0238">DNA-binding</keyword>
<comment type="caution">
    <text evidence="1">The sequence shown here is derived from an EMBL/GenBank/DDBJ whole genome shotgun (WGS) entry which is preliminary data.</text>
</comment>
<organism evidence="1 2">
    <name type="scientific">Thiocapsa rosea</name>
    <dbReference type="NCBI Taxonomy" id="69360"/>
    <lineage>
        <taxon>Bacteria</taxon>
        <taxon>Pseudomonadati</taxon>
        <taxon>Pseudomonadota</taxon>
        <taxon>Gammaproteobacteria</taxon>
        <taxon>Chromatiales</taxon>
        <taxon>Chromatiaceae</taxon>
        <taxon>Thiocapsa</taxon>
    </lineage>
</organism>
<evidence type="ECO:0000313" key="1">
    <source>
        <dbReference type="EMBL" id="RKT47417.1"/>
    </source>
</evidence>
<dbReference type="Pfam" id="PF13565">
    <property type="entry name" value="HTH_32"/>
    <property type="match status" value="1"/>
</dbReference>
<dbReference type="AlphaFoldDB" id="A0A495VG53"/>
<dbReference type="GO" id="GO:0003677">
    <property type="term" value="F:DNA binding"/>
    <property type="evidence" value="ECO:0007669"/>
    <property type="project" value="UniProtKB-KW"/>
</dbReference>
<proteinExistence type="predicted"/>
<gene>
    <name evidence="1" type="ORF">BDD21_4987</name>
</gene>
<dbReference type="InterPro" id="IPR009057">
    <property type="entry name" value="Homeodomain-like_sf"/>
</dbReference>
<dbReference type="SUPFAM" id="SSF46689">
    <property type="entry name" value="Homeodomain-like"/>
    <property type="match status" value="1"/>
</dbReference>
<sequence length="146" mass="16130">MIKYVVRLTEEERTALTEVIGKGKAAARKIKHANVLLKLDADGPGWSDVQAADAFDCSLRTVFSIRQRFVEAGLEAALERKEREHPPRERILDGAGEAQLLRIACSAPPEGQARWTLALLADSLVELKVVEAISPQTVMRTLKKTL</sequence>
<dbReference type="Proteomes" id="UP000274556">
    <property type="component" value="Unassembled WGS sequence"/>
</dbReference>
<reference evidence="1 2" key="1">
    <citation type="submission" date="2018-10" db="EMBL/GenBank/DDBJ databases">
        <title>Genomic Encyclopedia of Archaeal and Bacterial Type Strains, Phase II (KMG-II): from individual species to whole genera.</title>
        <authorList>
            <person name="Goeker M."/>
        </authorList>
    </citation>
    <scope>NUCLEOTIDE SEQUENCE [LARGE SCALE GENOMIC DNA]</scope>
    <source>
        <strain evidence="1 2">DSM 235</strain>
    </source>
</reference>
<keyword evidence="1" id="KW-0371">Homeobox</keyword>
<evidence type="ECO:0000313" key="2">
    <source>
        <dbReference type="Proteomes" id="UP000274556"/>
    </source>
</evidence>
<dbReference type="EMBL" id="RBXL01000001">
    <property type="protein sequence ID" value="RKT47417.1"/>
    <property type="molecule type" value="Genomic_DNA"/>
</dbReference>
<dbReference type="RefSeq" id="WP_170164890.1">
    <property type="nucleotide sequence ID" value="NZ_RBXL01000001.1"/>
</dbReference>